<feature type="domain" description="Glycosyltransferase subfamily 4-like N-terminal" evidence="3">
    <location>
        <begin position="23"/>
        <end position="177"/>
    </location>
</feature>
<dbReference type="SUPFAM" id="SSF53756">
    <property type="entry name" value="UDP-Glycosyltransferase/glycogen phosphorylase"/>
    <property type="match status" value="2"/>
</dbReference>
<dbReference type="InterPro" id="IPR028098">
    <property type="entry name" value="Glyco_trans_4-like_N"/>
</dbReference>
<dbReference type="GO" id="GO:0047265">
    <property type="term" value="F:poly(glycerol-phosphate) alpha-glucosyltransferase activity"/>
    <property type="evidence" value="ECO:0007669"/>
    <property type="project" value="UniProtKB-EC"/>
</dbReference>
<evidence type="ECO:0000259" key="1">
    <source>
        <dbReference type="Pfam" id="PF00534"/>
    </source>
</evidence>
<protein>
    <submittedName>
        <fullName evidence="4">Probable poly(Glycerol-phosphate) alpha-glucosyltransferase</fullName>
        <ecNumber evidence="4">2.4.1.52</ecNumber>
    </submittedName>
</protein>
<dbReference type="AlphaFoldDB" id="A0A2X1UJF9"/>
<keyword evidence="4" id="KW-0808">Transferase</keyword>
<feature type="domain" description="Glycosyltransferase subfamily 4-like N-terminal" evidence="2">
    <location>
        <begin position="421"/>
        <end position="582"/>
    </location>
</feature>
<evidence type="ECO:0000259" key="3">
    <source>
        <dbReference type="Pfam" id="PF13579"/>
    </source>
</evidence>
<dbReference type="EMBL" id="UATH01000001">
    <property type="protein sequence ID" value="SPY07349.1"/>
    <property type="molecule type" value="Genomic_DNA"/>
</dbReference>
<dbReference type="InterPro" id="IPR001296">
    <property type="entry name" value="Glyco_trans_1"/>
</dbReference>
<gene>
    <name evidence="4" type="primary">tagE_1</name>
    <name evidence="4" type="ORF">NCTC11009_00546</name>
</gene>
<dbReference type="PANTHER" id="PTHR12526">
    <property type="entry name" value="GLYCOSYLTRANSFERASE"/>
    <property type="match status" value="1"/>
</dbReference>
<reference evidence="4 5" key="1">
    <citation type="submission" date="2018-06" db="EMBL/GenBank/DDBJ databases">
        <authorList>
            <consortium name="Pathogen Informatics"/>
            <person name="Doyle S."/>
        </authorList>
    </citation>
    <scope>NUCLEOTIDE SEQUENCE [LARGE SCALE GENOMIC DNA]</scope>
    <source>
        <strain evidence="4 5">NCTC11009</strain>
    </source>
</reference>
<dbReference type="Proteomes" id="UP000250242">
    <property type="component" value="Unassembled WGS sequence"/>
</dbReference>
<dbReference type="CDD" id="cd03807">
    <property type="entry name" value="GT4_WbnK-like"/>
    <property type="match status" value="1"/>
</dbReference>
<evidence type="ECO:0000313" key="4">
    <source>
        <dbReference type="EMBL" id="SPY07349.1"/>
    </source>
</evidence>
<feature type="domain" description="Glycosyl transferase family 1" evidence="1">
    <location>
        <begin position="200"/>
        <end position="368"/>
    </location>
</feature>
<organism evidence="4 5">
    <name type="scientific">Oligella urethralis</name>
    <dbReference type="NCBI Taxonomy" id="90245"/>
    <lineage>
        <taxon>Bacteria</taxon>
        <taxon>Pseudomonadati</taxon>
        <taxon>Pseudomonadota</taxon>
        <taxon>Betaproteobacteria</taxon>
        <taxon>Burkholderiales</taxon>
        <taxon>Alcaligenaceae</taxon>
        <taxon>Oligella</taxon>
    </lineage>
</organism>
<evidence type="ECO:0000313" key="5">
    <source>
        <dbReference type="Proteomes" id="UP000250242"/>
    </source>
</evidence>
<dbReference type="CDD" id="cd03820">
    <property type="entry name" value="GT4_AmsD-like"/>
    <property type="match status" value="1"/>
</dbReference>
<dbReference type="RefSeq" id="WP_113062264.1">
    <property type="nucleotide sequence ID" value="NZ_UATH01000001.1"/>
</dbReference>
<dbReference type="Pfam" id="PF13579">
    <property type="entry name" value="Glyco_trans_4_4"/>
    <property type="match status" value="1"/>
</dbReference>
<proteinExistence type="predicted"/>
<evidence type="ECO:0000259" key="2">
    <source>
        <dbReference type="Pfam" id="PF13439"/>
    </source>
</evidence>
<dbReference type="Pfam" id="PF13439">
    <property type="entry name" value="Glyco_transf_4"/>
    <property type="match status" value="1"/>
</dbReference>
<dbReference type="Pfam" id="PF00534">
    <property type="entry name" value="Glycos_transf_1"/>
    <property type="match status" value="2"/>
</dbReference>
<keyword evidence="4" id="KW-0328">Glycosyltransferase</keyword>
<dbReference type="EC" id="2.4.1.52" evidence="4"/>
<accession>A0A2X1UJF9</accession>
<dbReference type="PANTHER" id="PTHR12526:SF630">
    <property type="entry name" value="GLYCOSYLTRANSFERASE"/>
    <property type="match status" value="1"/>
</dbReference>
<dbReference type="Gene3D" id="3.40.50.2000">
    <property type="entry name" value="Glycogen Phosphorylase B"/>
    <property type="match status" value="4"/>
</dbReference>
<sequence length="786" mass="85365">MQPLDAAVAGRKILILISSMNAGGAERVVATLANNWVRLGHEVRIVPCFAQGTGQSFYPLDERIDLHWLAQDLPQSKLLARLLKPLVLRRLLKQWQADVVVSFLTNVNVTALLATLGLTQPVIVCERTDPLSESHLPLILRKLRKVLYPKAAAVMLQTQAAASDYAALNPAIKQVPTIANPLSDALVAELSASASAQARPEVSQSQPKVLLAMGRLVPIKQYAFLIDCFAAVAKNFTEWQLHIYGSGPLAESLQAQIDELGLSTQVLLKGATQTPWQCMRAADAFVMTSEREGFPNVLLEAMANGLASIAIDCPYGPAEVSQGGNLALLVPFSKNSAGHYDHSTQAAFIDALTQLLANDTLRQRLAVEGQAFVLKEYATERILQHWEALFQTLGIKSSVTAQSPAPKGLKVLHLISGLGHGGAETVLQRLVTHAKKDQHCVLSMQDEGVIGPALRAAGIELHCLNMPPGKMSIGDFMRLRKTLKQLAPDVVQCWMYHADMVGGLAARLAGIRTVLWGVRNSGDNLASSSRSSYILARYFAWTSYLIPRLIVVCAELAAQRHRAWGYQAAKIRVIPNGYDLSRWQPASPAHTKAMREQLGLAIEDEVIGFVARWNPLKNHANLIQAMAHLQAQRPGLKLLLIGEGLDSSNAELMALLAEAQLVVGQQVLLLGRRDDVPALMPILDLHVLASLAEGFPNVVAEAMACEVPNVVTNVGDAAFIVGEVGWVVPPQDAAALAQGIDQALTFLTGAEAAQFKRQCRQRVLDNFSLPKMVQAYEAVWREAIDK</sequence>
<name>A0A2X1UJF9_9BURK</name>
<feature type="domain" description="Glycosyl transferase family 1" evidence="1">
    <location>
        <begin position="593"/>
        <end position="745"/>
    </location>
</feature>